<dbReference type="Proteomes" id="UP000237271">
    <property type="component" value="Unassembled WGS sequence"/>
</dbReference>
<dbReference type="EMBL" id="NCKW01015902">
    <property type="protein sequence ID" value="POM61582.1"/>
    <property type="molecule type" value="Genomic_DNA"/>
</dbReference>
<accession>A0A2P4X7R2</accession>
<proteinExistence type="predicted"/>
<name>A0A2P4X7R2_9STRA</name>
<evidence type="ECO:0000313" key="2">
    <source>
        <dbReference type="Proteomes" id="UP000237271"/>
    </source>
</evidence>
<gene>
    <name evidence="1" type="ORF">PHPALM_29380</name>
</gene>
<evidence type="ECO:0000313" key="1">
    <source>
        <dbReference type="EMBL" id="POM61582.1"/>
    </source>
</evidence>
<sequence length="208" mass="23027">MKTDGESSSRMENLLSTSTFSRKQSLTVSLIPVVRPLQSLDVRSVGLSADNVLGGHVRLSTHVRCSFEEADAVISLAKLMSGLVWSPHQTGGRLKGLMSASKYCNHLRLIPMLWSATFRRSRAAEETQPDVKWKDESGAFMNVTERSRAAEETQPDVKWINKSGAFMNRLMKLQSMSNAMRELIVKTSYMLDSISSAGLNSHAVGHKL</sequence>
<keyword evidence="2" id="KW-1185">Reference proteome</keyword>
<reference evidence="1 2" key="1">
    <citation type="journal article" date="2017" name="Genome Biol. Evol.">
        <title>Phytophthora megakarya and P. palmivora, closely related causal agents of cacao black pod rot, underwent increases in genome sizes and gene numbers by different mechanisms.</title>
        <authorList>
            <person name="Ali S.S."/>
            <person name="Shao J."/>
            <person name="Lary D.J."/>
            <person name="Kronmiller B."/>
            <person name="Shen D."/>
            <person name="Strem M.D."/>
            <person name="Amoako-Attah I."/>
            <person name="Akrofi A.Y."/>
            <person name="Begoude B.A."/>
            <person name="Ten Hoopen G.M."/>
            <person name="Coulibaly K."/>
            <person name="Kebe B.I."/>
            <person name="Melnick R.L."/>
            <person name="Guiltinan M.J."/>
            <person name="Tyler B.M."/>
            <person name="Meinhardt L.W."/>
            <person name="Bailey B.A."/>
        </authorList>
    </citation>
    <scope>NUCLEOTIDE SEQUENCE [LARGE SCALE GENOMIC DNA]</scope>
    <source>
        <strain evidence="2">sbr112.9</strain>
    </source>
</reference>
<protein>
    <submittedName>
        <fullName evidence="1">Uncharacterized protein</fullName>
    </submittedName>
</protein>
<comment type="caution">
    <text evidence="1">The sequence shown here is derived from an EMBL/GenBank/DDBJ whole genome shotgun (WGS) entry which is preliminary data.</text>
</comment>
<dbReference type="AlphaFoldDB" id="A0A2P4X7R2"/>
<organism evidence="1 2">
    <name type="scientific">Phytophthora palmivora</name>
    <dbReference type="NCBI Taxonomy" id="4796"/>
    <lineage>
        <taxon>Eukaryota</taxon>
        <taxon>Sar</taxon>
        <taxon>Stramenopiles</taxon>
        <taxon>Oomycota</taxon>
        <taxon>Peronosporomycetes</taxon>
        <taxon>Peronosporales</taxon>
        <taxon>Peronosporaceae</taxon>
        <taxon>Phytophthora</taxon>
    </lineage>
</organism>